<protein>
    <submittedName>
        <fullName evidence="3">Transporter substrate-binding domain-containing protein</fullName>
    </submittedName>
</protein>
<gene>
    <name evidence="3" type="ORF">OEW28_18475</name>
</gene>
<reference evidence="3 4" key="1">
    <citation type="submission" date="2022-10" db="EMBL/GenBank/DDBJ databases">
        <title>Defluviimonas sp. nov., isolated from ocean surface water.</title>
        <authorList>
            <person name="He W."/>
            <person name="Wang L."/>
            <person name="Zhang D.-F."/>
        </authorList>
    </citation>
    <scope>NUCLEOTIDE SEQUENCE [LARGE SCALE GENOMIC DNA]</scope>
    <source>
        <strain evidence="3 4">WL0002</strain>
    </source>
</reference>
<accession>A0ABT2ZHI6</accession>
<dbReference type="RefSeq" id="WP_263736281.1">
    <property type="nucleotide sequence ID" value="NZ_JAOWKY010000007.1"/>
</dbReference>
<evidence type="ECO:0000313" key="3">
    <source>
        <dbReference type="EMBL" id="MCV2870602.1"/>
    </source>
</evidence>
<dbReference type="SUPFAM" id="SSF53850">
    <property type="entry name" value="Periplasmic binding protein-like II"/>
    <property type="match status" value="1"/>
</dbReference>
<feature type="chain" id="PRO_5046821417" evidence="1">
    <location>
        <begin position="27"/>
        <end position="366"/>
    </location>
</feature>
<dbReference type="InterPro" id="IPR018392">
    <property type="entry name" value="LysM"/>
</dbReference>
<evidence type="ECO:0000256" key="1">
    <source>
        <dbReference type="SAM" id="SignalP"/>
    </source>
</evidence>
<dbReference type="PROSITE" id="PS51782">
    <property type="entry name" value="LYSM"/>
    <property type="match status" value="1"/>
</dbReference>
<comment type="caution">
    <text evidence="3">The sequence shown here is derived from an EMBL/GenBank/DDBJ whole genome shotgun (WGS) entry which is preliminary data.</text>
</comment>
<organism evidence="3 4">
    <name type="scientific">Albidovulum marisflavi</name>
    <dbReference type="NCBI Taxonomy" id="2984159"/>
    <lineage>
        <taxon>Bacteria</taxon>
        <taxon>Pseudomonadati</taxon>
        <taxon>Pseudomonadota</taxon>
        <taxon>Alphaproteobacteria</taxon>
        <taxon>Rhodobacterales</taxon>
        <taxon>Paracoccaceae</taxon>
        <taxon>Albidovulum</taxon>
    </lineage>
</organism>
<evidence type="ECO:0000259" key="2">
    <source>
        <dbReference type="PROSITE" id="PS51782"/>
    </source>
</evidence>
<keyword evidence="1" id="KW-0732">Signal</keyword>
<dbReference type="Gene3D" id="3.40.190.10">
    <property type="entry name" value="Periplasmic binding protein-like II"/>
    <property type="match status" value="2"/>
</dbReference>
<feature type="domain" description="LysM" evidence="2">
    <location>
        <begin position="31"/>
        <end position="80"/>
    </location>
</feature>
<name>A0ABT2ZHI6_9RHOB</name>
<keyword evidence="4" id="KW-1185">Reference proteome</keyword>
<feature type="signal peptide" evidence="1">
    <location>
        <begin position="1"/>
        <end position="26"/>
    </location>
</feature>
<dbReference type="InterPro" id="IPR036779">
    <property type="entry name" value="LysM_dom_sf"/>
</dbReference>
<dbReference type="EMBL" id="JAOWKY010000007">
    <property type="protein sequence ID" value="MCV2870602.1"/>
    <property type="molecule type" value="Genomic_DNA"/>
</dbReference>
<proteinExistence type="predicted"/>
<sequence>MILRLISKTLPVSALCAGAFLGTASAQEACSTYVVQEGDTIGNIAIKAYGVLDYQIVFNANRDKIGNDISGLKPGTELVLPCADGRLTADAATPDVVKSTQASASRSTTAIDDYKPKIKFVTGGDWYPFTDEGLSGGGFLIRLVETAMHRGGNDRNYLVGWVDDWDSHMSVLLPYKAYDLSVAWYAPDCGKTDSMSEMTRDFCDNFLFSKSLYDAVFGFFTRADSPYADARVLADYKGARICRPEGYSMHDLDEAGLIEPAVTITIPSTLADCAEGVMQGLYDVMSVESQAMVSVRKELGLGDEFVENAFVTSIQAISAMASKSNPRAIEFLTELNAGLDEMRDSGEWYDIVASSLKEANEKLAEN</sequence>
<dbReference type="SMART" id="SM00257">
    <property type="entry name" value="LysM"/>
    <property type="match status" value="1"/>
</dbReference>
<dbReference type="CDD" id="cd00118">
    <property type="entry name" value="LysM"/>
    <property type="match status" value="1"/>
</dbReference>
<dbReference type="Proteomes" id="UP001652542">
    <property type="component" value="Unassembled WGS sequence"/>
</dbReference>
<dbReference type="Gene3D" id="3.10.350.10">
    <property type="entry name" value="LysM domain"/>
    <property type="match status" value="1"/>
</dbReference>
<evidence type="ECO:0000313" key="4">
    <source>
        <dbReference type="Proteomes" id="UP001652542"/>
    </source>
</evidence>